<evidence type="ECO:0000256" key="3">
    <source>
        <dbReference type="SAM" id="SignalP"/>
    </source>
</evidence>
<evidence type="ECO:0000259" key="4">
    <source>
        <dbReference type="Pfam" id="PF14870"/>
    </source>
</evidence>
<dbReference type="Pfam" id="PF14870">
    <property type="entry name" value="PSII_BNR"/>
    <property type="match status" value="1"/>
</dbReference>
<dbReference type="PANTHER" id="PTHR47199:SF2">
    <property type="entry name" value="PHOTOSYSTEM II STABILITY_ASSEMBLY FACTOR HCF136, CHLOROPLASTIC"/>
    <property type="match status" value="1"/>
</dbReference>
<dbReference type="PANTHER" id="PTHR47199">
    <property type="entry name" value="PHOTOSYSTEM II STABILITY/ASSEMBLY FACTOR HCF136, CHLOROPLASTIC"/>
    <property type="match status" value="1"/>
</dbReference>
<feature type="domain" description="Photosynthesis system II assembly factor Ycf48/Hcf136-like" evidence="4">
    <location>
        <begin position="135"/>
        <end position="261"/>
    </location>
</feature>
<dbReference type="SUPFAM" id="SSF110296">
    <property type="entry name" value="Oligoxyloglucan reducing end-specific cellobiohydrolase"/>
    <property type="match status" value="1"/>
</dbReference>
<dbReference type="CDD" id="cd15482">
    <property type="entry name" value="Sialidase_non-viral"/>
    <property type="match status" value="1"/>
</dbReference>
<feature type="domain" description="Secretion system C-terminal sorting" evidence="5">
    <location>
        <begin position="354"/>
        <end position="424"/>
    </location>
</feature>
<comment type="caution">
    <text evidence="6">The sequence shown here is derived from an EMBL/GenBank/DDBJ whole genome shotgun (WGS) entry which is preliminary data.</text>
</comment>
<evidence type="ECO:0000256" key="1">
    <source>
        <dbReference type="ARBA" id="ARBA00022531"/>
    </source>
</evidence>
<organism evidence="6 7">
    <name type="scientific">Adhaeribacter terreus</name>
    <dbReference type="NCBI Taxonomy" id="529703"/>
    <lineage>
        <taxon>Bacteria</taxon>
        <taxon>Pseudomonadati</taxon>
        <taxon>Bacteroidota</taxon>
        <taxon>Cytophagia</taxon>
        <taxon>Cytophagales</taxon>
        <taxon>Hymenobacteraceae</taxon>
        <taxon>Adhaeribacter</taxon>
    </lineage>
</organism>
<reference evidence="7" key="1">
    <citation type="journal article" date="2019" name="Int. J. Syst. Evol. Microbiol.">
        <title>The Global Catalogue of Microorganisms (GCM) 10K type strain sequencing project: providing services to taxonomists for standard genome sequencing and annotation.</title>
        <authorList>
            <consortium name="The Broad Institute Genomics Platform"/>
            <consortium name="The Broad Institute Genome Sequencing Center for Infectious Disease"/>
            <person name="Wu L."/>
            <person name="Ma J."/>
        </authorList>
    </citation>
    <scope>NUCLEOTIDE SEQUENCE [LARGE SCALE GENOMIC DNA]</scope>
    <source>
        <strain evidence="7">KACC 12602</strain>
    </source>
</reference>
<feature type="signal peptide" evidence="3">
    <location>
        <begin position="1"/>
        <end position="22"/>
    </location>
</feature>
<feature type="chain" id="PRO_5045338239" evidence="3">
    <location>
        <begin position="23"/>
        <end position="426"/>
    </location>
</feature>
<gene>
    <name evidence="6" type="ORF">ACFPIB_10255</name>
</gene>
<dbReference type="InterPro" id="IPR028203">
    <property type="entry name" value="PSII_CF48-like_dom"/>
</dbReference>
<dbReference type="RefSeq" id="WP_378017359.1">
    <property type="nucleotide sequence ID" value="NZ_JBHSKT010000005.1"/>
</dbReference>
<dbReference type="Proteomes" id="UP001596161">
    <property type="component" value="Unassembled WGS sequence"/>
</dbReference>
<keyword evidence="7" id="KW-1185">Reference proteome</keyword>
<accession>A0ABW0E9D2</accession>
<keyword evidence="3" id="KW-0732">Signal</keyword>
<protein>
    <submittedName>
        <fullName evidence="6">T9SS type A sorting domain-containing protein</fullName>
    </submittedName>
</protein>
<dbReference type="InterPro" id="IPR015943">
    <property type="entry name" value="WD40/YVTN_repeat-like_dom_sf"/>
</dbReference>
<dbReference type="NCBIfam" id="TIGR04183">
    <property type="entry name" value="Por_Secre_tail"/>
    <property type="match status" value="1"/>
</dbReference>
<evidence type="ECO:0000259" key="5">
    <source>
        <dbReference type="Pfam" id="PF18962"/>
    </source>
</evidence>
<dbReference type="Pfam" id="PF18962">
    <property type="entry name" value="Por_Secre_tail"/>
    <property type="match status" value="1"/>
</dbReference>
<keyword evidence="1" id="KW-0602">Photosynthesis</keyword>
<evidence type="ECO:0000313" key="6">
    <source>
        <dbReference type="EMBL" id="MFC5270992.1"/>
    </source>
</evidence>
<evidence type="ECO:0000256" key="2">
    <source>
        <dbReference type="ARBA" id="ARBA00023276"/>
    </source>
</evidence>
<sequence>MKTIITLLVSFFVAITATQAQWVPQTVPANVDLVRYIDIVDPNVIWAYHLDVAPNILRTTNGGGTWSTVTVNIPNAAGKTFDIFSLEAIDANTAYIAGALGGSVGPRLAQVYKTTDAGITWTLIPGIYTSQNSYVNFVQFFDASNGVIVGDLQEIYTTNDGGNTWTIVPQANLPAPTAEDYTLERRVVLGDTIWVTAGGMRIYKSIDKGLHWTASSTNIVANTPGFGPIPVGLAFQDGNIGLVNHGNNLSRTTDGGQTWTPVTYSGPFFNYGITHVTGTPQTYVSFTPVNTNPGISITHDGGLTWSLMDNNAHSSAAFINSQTGWSGGIGTMYKLAANISGTTKELSSANNFVIYPNPSQGLFTIIPASAKSFNLEVYDLAGKRVMQQEGNRFGKNALDLSGQKKGIYLLHILSGEQQIIEKIVLQ</sequence>
<dbReference type="Gene3D" id="2.130.10.10">
    <property type="entry name" value="YVTN repeat-like/Quinoprotein amine dehydrogenase"/>
    <property type="match status" value="2"/>
</dbReference>
<dbReference type="EMBL" id="JBHSKT010000005">
    <property type="protein sequence ID" value="MFC5270992.1"/>
    <property type="molecule type" value="Genomic_DNA"/>
</dbReference>
<name>A0ABW0E9D2_9BACT</name>
<keyword evidence="2" id="KW-0604">Photosystem II</keyword>
<proteinExistence type="predicted"/>
<evidence type="ECO:0000313" key="7">
    <source>
        <dbReference type="Proteomes" id="UP001596161"/>
    </source>
</evidence>
<dbReference type="InterPro" id="IPR026444">
    <property type="entry name" value="Secre_tail"/>
</dbReference>